<organism evidence="1 2">
    <name type="scientific">Candidatus Uhrbacteria bacterium RIFCSPHIGHO2_02_FULL_57_19</name>
    <dbReference type="NCBI Taxonomy" id="1802391"/>
    <lineage>
        <taxon>Bacteria</taxon>
        <taxon>Candidatus Uhriibacteriota</taxon>
    </lineage>
</organism>
<evidence type="ECO:0000313" key="1">
    <source>
        <dbReference type="EMBL" id="OGL73846.1"/>
    </source>
</evidence>
<dbReference type="EMBL" id="MGDZ01000017">
    <property type="protein sequence ID" value="OGL73846.1"/>
    <property type="molecule type" value="Genomic_DNA"/>
</dbReference>
<dbReference type="Proteomes" id="UP000176303">
    <property type="component" value="Unassembled WGS sequence"/>
</dbReference>
<proteinExistence type="predicted"/>
<reference evidence="1 2" key="1">
    <citation type="journal article" date="2016" name="Nat. Commun.">
        <title>Thousands of microbial genomes shed light on interconnected biogeochemical processes in an aquifer system.</title>
        <authorList>
            <person name="Anantharaman K."/>
            <person name="Brown C.T."/>
            <person name="Hug L.A."/>
            <person name="Sharon I."/>
            <person name="Castelle C.J."/>
            <person name="Probst A.J."/>
            <person name="Thomas B.C."/>
            <person name="Singh A."/>
            <person name="Wilkins M.J."/>
            <person name="Karaoz U."/>
            <person name="Brodie E.L."/>
            <person name="Williams K.H."/>
            <person name="Hubbard S.S."/>
            <person name="Banfield J.F."/>
        </authorList>
    </citation>
    <scope>NUCLEOTIDE SEQUENCE [LARGE SCALE GENOMIC DNA]</scope>
</reference>
<dbReference type="STRING" id="1802391.A3D72_03305"/>
<name>A0A1F7U6G1_9BACT</name>
<sequence>MIRPKPRFDPLAVACVVFVAALAVTFAFLVRRETRLVNLMEAEIAPPLRAPITERYRNEAARIVGDFLKIQAALPSPNDAAAPALVAPLSAMRRDLLALVVPSSERDLHLRLVTAVAAWEDGVRTGEAELVRKGSGTFSLLLDEFPWLGKGLLK</sequence>
<accession>A0A1F7U6G1</accession>
<dbReference type="AlphaFoldDB" id="A0A1F7U6G1"/>
<gene>
    <name evidence="1" type="ORF">A3D72_03305</name>
</gene>
<evidence type="ECO:0000313" key="2">
    <source>
        <dbReference type="Proteomes" id="UP000176303"/>
    </source>
</evidence>
<protein>
    <submittedName>
        <fullName evidence="1">Uncharacterized protein</fullName>
    </submittedName>
</protein>
<comment type="caution">
    <text evidence="1">The sequence shown here is derived from an EMBL/GenBank/DDBJ whole genome shotgun (WGS) entry which is preliminary data.</text>
</comment>